<gene>
    <name evidence="1" type="ORF">V5O48_018629</name>
</gene>
<dbReference type="Proteomes" id="UP001465976">
    <property type="component" value="Unassembled WGS sequence"/>
</dbReference>
<sequence length="179" mass="19465">MYDKSKFSFSPLFDEVLGHDMDPVSDDESIFDPHHESITDSFRPLFSWHSAAVANSVFSGSAISNSAVSNSVVANKSRRIFPAGTISHGLCGFGRRNSLLLVYVAAIVLANREALKQQGLRLHFTIFDKQVRQEAGSGYSCQTNCDGALNSTGLPGQVKIASVIPDQLPIDDFTQLTNL</sequence>
<feature type="non-terminal residue" evidence="1">
    <location>
        <position position="179"/>
    </location>
</feature>
<protein>
    <submittedName>
        <fullName evidence="1">Uncharacterized protein</fullName>
    </submittedName>
</protein>
<evidence type="ECO:0000313" key="1">
    <source>
        <dbReference type="EMBL" id="KAL0563438.1"/>
    </source>
</evidence>
<reference evidence="1 2" key="1">
    <citation type="submission" date="2024-02" db="EMBL/GenBank/DDBJ databases">
        <title>A draft genome for the cacao thread blight pathogen Marasmius crinis-equi.</title>
        <authorList>
            <person name="Cohen S.P."/>
            <person name="Baruah I.K."/>
            <person name="Amoako-Attah I."/>
            <person name="Bukari Y."/>
            <person name="Meinhardt L.W."/>
            <person name="Bailey B.A."/>
        </authorList>
    </citation>
    <scope>NUCLEOTIDE SEQUENCE [LARGE SCALE GENOMIC DNA]</scope>
    <source>
        <strain evidence="1 2">GH-76</strain>
    </source>
</reference>
<comment type="caution">
    <text evidence="1">The sequence shown here is derived from an EMBL/GenBank/DDBJ whole genome shotgun (WGS) entry which is preliminary data.</text>
</comment>
<proteinExistence type="predicted"/>
<evidence type="ECO:0000313" key="2">
    <source>
        <dbReference type="Proteomes" id="UP001465976"/>
    </source>
</evidence>
<accession>A0ABR3EKP8</accession>
<name>A0ABR3EKP8_9AGAR</name>
<organism evidence="1 2">
    <name type="scientific">Marasmius crinis-equi</name>
    <dbReference type="NCBI Taxonomy" id="585013"/>
    <lineage>
        <taxon>Eukaryota</taxon>
        <taxon>Fungi</taxon>
        <taxon>Dikarya</taxon>
        <taxon>Basidiomycota</taxon>
        <taxon>Agaricomycotina</taxon>
        <taxon>Agaricomycetes</taxon>
        <taxon>Agaricomycetidae</taxon>
        <taxon>Agaricales</taxon>
        <taxon>Marasmiineae</taxon>
        <taxon>Marasmiaceae</taxon>
        <taxon>Marasmius</taxon>
    </lineage>
</organism>
<keyword evidence="2" id="KW-1185">Reference proteome</keyword>
<dbReference type="EMBL" id="JBAHYK010003517">
    <property type="protein sequence ID" value="KAL0563438.1"/>
    <property type="molecule type" value="Genomic_DNA"/>
</dbReference>